<evidence type="ECO:0000313" key="2">
    <source>
        <dbReference type="EMBL" id="KAJ7102319.1"/>
    </source>
</evidence>
<gene>
    <name evidence="2" type="ORF">B0H15DRAFT_768603</name>
</gene>
<comment type="caution">
    <text evidence="2">The sequence shown here is derived from an EMBL/GenBank/DDBJ whole genome shotgun (WGS) entry which is preliminary data.</text>
</comment>
<evidence type="ECO:0000259" key="1">
    <source>
        <dbReference type="Pfam" id="PF21530"/>
    </source>
</evidence>
<evidence type="ECO:0000313" key="3">
    <source>
        <dbReference type="Proteomes" id="UP001222325"/>
    </source>
</evidence>
<keyword evidence="3" id="KW-1185">Reference proteome</keyword>
<dbReference type="Pfam" id="PF21530">
    <property type="entry name" value="Pif1_2B_dom"/>
    <property type="match status" value="1"/>
</dbReference>
<name>A0AAD6XVG0_9AGAR</name>
<organism evidence="2 3">
    <name type="scientific">Mycena belliarum</name>
    <dbReference type="NCBI Taxonomy" id="1033014"/>
    <lineage>
        <taxon>Eukaryota</taxon>
        <taxon>Fungi</taxon>
        <taxon>Dikarya</taxon>
        <taxon>Basidiomycota</taxon>
        <taxon>Agaricomycotina</taxon>
        <taxon>Agaricomycetes</taxon>
        <taxon>Agaricomycetidae</taxon>
        <taxon>Agaricales</taxon>
        <taxon>Marasmiineae</taxon>
        <taxon>Mycenaceae</taxon>
        <taxon>Mycena</taxon>
    </lineage>
</organism>
<sequence length="130" mass="14192">MNSKGERTTLDQMERLLDRLVVPKLIRLKVGAQVMLVKNLVQGRLVNGSVGQVIGFYTSADAVRRHLEIAKLEASPDGATDTEVVAGVPPDQQWPLVRFTNGAELLLVPQEFTINNADGGIEAQREQVCA</sequence>
<proteinExistence type="predicted"/>
<protein>
    <recommendedName>
        <fullName evidence="1">DNA helicase Pif1-like 2B domain-containing protein</fullName>
    </recommendedName>
</protein>
<dbReference type="EMBL" id="JARJCN010000003">
    <property type="protein sequence ID" value="KAJ7102319.1"/>
    <property type="molecule type" value="Genomic_DNA"/>
</dbReference>
<dbReference type="AlphaFoldDB" id="A0AAD6XVG0"/>
<accession>A0AAD6XVG0</accession>
<feature type="domain" description="DNA helicase Pif1-like 2B" evidence="1">
    <location>
        <begin position="16"/>
        <end position="56"/>
    </location>
</feature>
<reference evidence="2" key="1">
    <citation type="submission" date="2023-03" db="EMBL/GenBank/DDBJ databases">
        <title>Massive genome expansion in bonnet fungi (Mycena s.s.) driven by repeated elements and novel gene families across ecological guilds.</title>
        <authorList>
            <consortium name="Lawrence Berkeley National Laboratory"/>
            <person name="Harder C.B."/>
            <person name="Miyauchi S."/>
            <person name="Viragh M."/>
            <person name="Kuo A."/>
            <person name="Thoen E."/>
            <person name="Andreopoulos B."/>
            <person name="Lu D."/>
            <person name="Skrede I."/>
            <person name="Drula E."/>
            <person name="Henrissat B."/>
            <person name="Morin E."/>
            <person name="Kohler A."/>
            <person name="Barry K."/>
            <person name="LaButti K."/>
            <person name="Morin E."/>
            <person name="Salamov A."/>
            <person name="Lipzen A."/>
            <person name="Mereny Z."/>
            <person name="Hegedus B."/>
            <person name="Baldrian P."/>
            <person name="Stursova M."/>
            <person name="Weitz H."/>
            <person name="Taylor A."/>
            <person name="Grigoriev I.V."/>
            <person name="Nagy L.G."/>
            <person name="Martin F."/>
            <person name="Kauserud H."/>
        </authorList>
    </citation>
    <scope>NUCLEOTIDE SEQUENCE</scope>
    <source>
        <strain evidence="2">CBHHK173m</strain>
    </source>
</reference>
<dbReference type="Proteomes" id="UP001222325">
    <property type="component" value="Unassembled WGS sequence"/>
</dbReference>
<dbReference type="InterPro" id="IPR049163">
    <property type="entry name" value="Pif1-like_2B_dom"/>
</dbReference>